<dbReference type="RefSeq" id="WP_211842893.1">
    <property type="nucleotide sequence ID" value="NZ_JAAEDJ010000310.1"/>
</dbReference>
<feature type="compositionally biased region" description="Acidic residues" evidence="1">
    <location>
        <begin position="73"/>
        <end position="86"/>
    </location>
</feature>
<reference evidence="2 3" key="1">
    <citation type="submission" date="2020-08" db="EMBL/GenBank/DDBJ databases">
        <title>Genomic Encyclopedia of Type Strains, Phase IV (KMG-IV): sequencing the most valuable type-strain genomes for metagenomic binning, comparative biology and taxonomic classification.</title>
        <authorList>
            <person name="Goeker M."/>
        </authorList>
    </citation>
    <scope>NUCLEOTIDE SEQUENCE [LARGE SCALE GENOMIC DNA]</scope>
    <source>
        <strain evidence="2 3">DSM 25895</strain>
    </source>
</reference>
<comment type="caution">
    <text evidence="2">The sequence shown here is derived from an EMBL/GenBank/DDBJ whole genome shotgun (WGS) entry which is preliminary data.</text>
</comment>
<feature type="region of interest" description="Disordered" evidence="1">
    <location>
        <begin position="67"/>
        <end position="86"/>
    </location>
</feature>
<protein>
    <recommendedName>
        <fullName evidence="4">DUF3018 family protein</fullName>
    </recommendedName>
</protein>
<evidence type="ECO:0000313" key="2">
    <source>
        <dbReference type="EMBL" id="MBB5691945.1"/>
    </source>
</evidence>
<gene>
    <name evidence="2" type="ORF">FHS88_004112</name>
</gene>
<evidence type="ECO:0000313" key="3">
    <source>
        <dbReference type="Proteomes" id="UP000562254"/>
    </source>
</evidence>
<dbReference type="InterPro" id="IPR021558">
    <property type="entry name" value="MazE-like"/>
</dbReference>
<dbReference type="Pfam" id="PF11455">
    <property type="entry name" value="MazE-like"/>
    <property type="match status" value="1"/>
</dbReference>
<proteinExistence type="predicted"/>
<accession>A0A840XTQ9</accession>
<dbReference type="Proteomes" id="UP000562254">
    <property type="component" value="Unassembled WGS sequence"/>
</dbReference>
<organism evidence="2 3">
    <name type="scientific">Neoroseomonas alkaliterrae</name>
    <dbReference type="NCBI Taxonomy" id="1452450"/>
    <lineage>
        <taxon>Bacteria</taxon>
        <taxon>Pseudomonadati</taxon>
        <taxon>Pseudomonadota</taxon>
        <taxon>Alphaproteobacteria</taxon>
        <taxon>Acetobacterales</taxon>
        <taxon>Acetobacteraceae</taxon>
        <taxon>Neoroseomonas</taxon>
    </lineage>
</organism>
<evidence type="ECO:0000256" key="1">
    <source>
        <dbReference type="SAM" id="MobiDB-lite"/>
    </source>
</evidence>
<sequence>MEVPMAASEVRKRVAAHRAELRKRGLRPIQIWVPDTRAPGFAEEARRQSRVVDANRAEFEDIMGFIERNSAWPDDEDDAAETDAPR</sequence>
<dbReference type="EMBL" id="JACIJE010000032">
    <property type="protein sequence ID" value="MBB5691945.1"/>
    <property type="molecule type" value="Genomic_DNA"/>
</dbReference>
<evidence type="ECO:0008006" key="4">
    <source>
        <dbReference type="Google" id="ProtNLM"/>
    </source>
</evidence>
<name>A0A840XTQ9_9PROT</name>
<dbReference type="AlphaFoldDB" id="A0A840XTQ9"/>
<keyword evidence="3" id="KW-1185">Reference proteome</keyword>